<proteinExistence type="predicted"/>
<feature type="compositionally biased region" description="Polar residues" evidence="1">
    <location>
        <begin position="1"/>
        <end position="16"/>
    </location>
</feature>
<sequence>MQNGASSTDRVSQISGPTPGAGAGRAQQEEEQVEVTYELTSDYVSEQHGFRLNPEDAAAASSSQNKEEEDEEKMKVCFC</sequence>
<dbReference type="Proteomes" id="UP001054945">
    <property type="component" value="Unassembled WGS sequence"/>
</dbReference>
<dbReference type="EMBL" id="BPLR01009859">
    <property type="protein sequence ID" value="GIY35119.1"/>
    <property type="molecule type" value="Genomic_DNA"/>
</dbReference>
<dbReference type="AlphaFoldDB" id="A0AAV4SM98"/>
<evidence type="ECO:0000313" key="3">
    <source>
        <dbReference type="Proteomes" id="UP001054945"/>
    </source>
</evidence>
<reference evidence="2 3" key="1">
    <citation type="submission" date="2021-06" db="EMBL/GenBank/DDBJ databases">
        <title>Caerostris extrusa draft genome.</title>
        <authorList>
            <person name="Kono N."/>
            <person name="Arakawa K."/>
        </authorList>
    </citation>
    <scope>NUCLEOTIDE SEQUENCE [LARGE SCALE GENOMIC DNA]</scope>
</reference>
<feature type="region of interest" description="Disordered" evidence="1">
    <location>
        <begin position="1"/>
        <end position="34"/>
    </location>
</feature>
<organism evidence="2 3">
    <name type="scientific">Caerostris extrusa</name>
    <name type="common">Bark spider</name>
    <name type="synonym">Caerostris bankana</name>
    <dbReference type="NCBI Taxonomy" id="172846"/>
    <lineage>
        <taxon>Eukaryota</taxon>
        <taxon>Metazoa</taxon>
        <taxon>Ecdysozoa</taxon>
        <taxon>Arthropoda</taxon>
        <taxon>Chelicerata</taxon>
        <taxon>Arachnida</taxon>
        <taxon>Araneae</taxon>
        <taxon>Araneomorphae</taxon>
        <taxon>Entelegynae</taxon>
        <taxon>Araneoidea</taxon>
        <taxon>Araneidae</taxon>
        <taxon>Caerostris</taxon>
    </lineage>
</organism>
<feature type="region of interest" description="Disordered" evidence="1">
    <location>
        <begin position="46"/>
        <end position="79"/>
    </location>
</feature>
<gene>
    <name evidence="2" type="ORF">CEXT_740331</name>
</gene>
<evidence type="ECO:0000313" key="2">
    <source>
        <dbReference type="EMBL" id="GIY35119.1"/>
    </source>
</evidence>
<accession>A0AAV4SM98</accession>
<comment type="caution">
    <text evidence="2">The sequence shown here is derived from an EMBL/GenBank/DDBJ whole genome shotgun (WGS) entry which is preliminary data.</text>
</comment>
<protein>
    <submittedName>
        <fullName evidence="2">Uncharacterized protein</fullName>
    </submittedName>
</protein>
<keyword evidence="3" id="KW-1185">Reference proteome</keyword>
<name>A0AAV4SM98_CAEEX</name>
<evidence type="ECO:0000256" key="1">
    <source>
        <dbReference type="SAM" id="MobiDB-lite"/>
    </source>
</evidence>